<dbReference type="Pfam" id="PF02782">
    <property type="entry name" value="FGGY_C"/>
    <property type="match status" value="1"/>
</dbReference>
<protein>
    <recommendedName>
        <fullName evidence="9">Xylulose kinase</fullName>
    </recommendedName>
</protein>
<comment type="similarity">
    <text evidence="1 4">Belongs to the FGGY kinase family.</text>
</comment>
<dbReference type="InterPro" id="IPR043129">
    <property type="entry name" value="ATPase_NBD"/>
</dbReference>
<evidence type="ECO:0000256" key="2">
    <source>
        <dbReference type="ARBA" id="ARBA00022679"/>
    </source>
</evidence>
<feature type="domain" description="Carbohydrate kinase FGGY N-terminal" evidence="5">
    <location>
        <begin position="3"/>
        <end position="249"/>
    </location>
</feature>
<evidence type="ECO:0000259" key="5">
    <source>
        <dbReference type="Pfam" id="PF00370"/>
    </source>
</evidence>
<evidence type="ECO:0000313" key="7">
    <source>
        <dbReference type="EMBL" id="QMW80482.1"/>
    </source>
</evidence>
<dbReference type="InterPro" id="IPR018484">
    <property type="entry name" value="FGGY_N"/>
</dbReference>
<dbReference type="AlphaFoldDB" id="A0A7G5N0T9"/>
<dbReference type="InterPro" id="IPR000577">
    <property type="entry name" value="Carb_kinase_FGGY"/>
</dbReference>
<evidence type="ECO:0000256" key="3">
    <source>
        <dbReference type="ARBA" id="ARBA00022777"/>
    </source>
</evidence>
<proteinExistence type="inferred from homology"/>
<dbReference type="Pfam" id="PF00370">
    <property type="entry name" value="FGGY_N"/>
    <property type="match status" value="1"/>
</dbReference>
<dbReference type="Gene3D" id="3.30.420.40">
    <property type="match status" value="2"/>
</dbReference>
<evidence type="ECO:0000313" key="8">
    <source>
        <dbReference type="Proteomes" id="UP000515789"/>
    </source>
</evidence>
<accession>A0A7G5N0T9</accession>
<sequence>MPYIIGVDIGTQGTKAMMFDENMDVISTAFCGSHLISPAPGIVWQDAEEIYQSVLQTIKMLMERSNADADSVAAIGIDSQMAGIMGIDENGEAVTYYDSWLDTRCEKYMNEMQAKAGEKITAITGGPVTYNHGPKILWWKKEQPDIYKKIYKFVLPHAYAAGKMAGLSGREAYFDYTCLQYSGFGDNLKKMWSDELLSLFNVDKGKFPRIVSPFEIIGEVTEETSRICGLRPGVKIAAGAGDTSASIFGTGMFEEGMLLDCAGTASILCSVTNSYMPDIKYQTMTMMRSPVDGQWFPLAYINGGGLDIRWFRDLFSDTVNLTYEQLESEAALVEPGCSGLIFIPHFAGRVLPNNPWAKGSFIGLNWNQKRAHLYRAVMEGISYEYSYYLQVLKQLYQGQEFGEMWAVGGGAKSNLFLKIKAEVLGTDIVSFQTGDTALIGSAVIAGVGAGILTDYREPVLSARKVQKKVEPDMGYRDIYKQNTERYLHLIDAVSGVYKKSEAEGGI</sequence>
<dbReference type="GO" id="GO:0016301">
    <property type="term" value="F:kinase activity"/>
    <property type="evidence" value="ECO:0007669"/>
    <property type="project" value="UniProtKB-KW"/>
</dbReference>
<name>A0A7G5N0T9_9FIRM</name>
<dbReference type="GO" id="GO:0005975">
    <property type="term" value="P:carbohydrate metabolic process"/>
    <property type="evidence" value="ECO:0007669"/>
    <property type="project" value="InterPro"/>
</dbReference>
<dbReference type="GO" id="GO:0016773">
    <property type="term" value="F:phosphotransferase activity, alcohol group as acceptor"/>
    <property type="evidence" value="ECO:0007669"/>
    <property type="project" value="InterPro"/>
</dbReference>
<dbReference type="Proteomes" id="UP000515789">
    <property type="component" value="Chromosome"/>
</dbReference>
<reference evidence="7 8" key="1">
    <citation type="submission" date="2019-04" db="EMBL/GenBank/DDBJ databases">
        <authorList>
            <person name="Schori C."/>
            <person name="Ahrens C."/>
        </authorList>
    </citation>
    <scope>NUCLEOTIDE SEQUENCE [LARGE SCALE GENOMIC DNA]</scope>
    <source>
        <strain evidence="7 8">DSM 2950</strain>
    </source>
</reference>
<evidence type="ECO:0000256" key="4">
    <source>
        <dbReference type="RuleBase" id="RU003733"/>
    </source>
</evidence>
<dbReference type="SUPFAM" id="SSF53067">
    <property type="entry name" value="Actin-like ATPase domain"/>
    <property type="match status" value="2"/>
</dbReference>
<dbReference type="InterPro" id="IPR018485">
    <property type="entry name" value="FGGY_C"/>
</dbReference>
<evidence type="ECO:0000259" key="6">
    <source>
        <dbReference type="Pfam" id="PF02782"/>
    </source>
</evidence>
<dbReference type="PANTHER" id="PTHR43095">
    <property type="entry name" value="SUGAR KINASE"/>
    <property type="match status" value="1"/>
</dbReference>
<dbReference type="PIRSF" id="PIRSF000538">
    <property type="entry name" value="GlpK"/>
    <property type="match status" value="1"/>
</dbReference>
<gene>
    <name evidence="7" type="ORF">E5259_24420</name>
</gene>
<organism evidence="7 8">
    <name type="scientific">Blautia producta</name>
    <dbReference type="NCBI Taxonomy" id="33035"/>
    <lineage>
        <taxon>Bacteria</taxon>
        <taxon>Bacillati</taxon>
        <taxon>Bacillota</taxon>
        <taxon>Clostridia</taxon>
        <taxon>Lachnospirales</taxon>
        <taxon>Lachnospiraceae</taxon>
        <taxon>Blautia</taxon>
    </lineage>
</organism>
<dbReference type="InterPro" id="IPR050406">
    <property type="entry name" value="FGGY_Carb_Kinase"/>
</dbReference>
<dbReference type="CDD" id="cd00366">
    <property type="entry name" value="ASKHA_NBD_FGGY"/>
    <property type="match status" value="1"/>
</dbReference>
<keyword evidence="2 4" id="KW-0808">Transferase</keyword>
<feature type="domain" description="Carbohydrate kinase FGGY C-terminal" evidence="6">
    <location>
        <begin position="289"/>
        <end position="448"/>
    </location>
</feature>
<evidence type="ECO:0008006" key="9">
    <source>
        <dbReference type="Google" id="ProtNLM"/>
    </source>
</evidence>
<dbReference type="RefSeq" id="WP_018597693.1">
    <property type="nucleotide sequence ID" value="NZ_AP031416.1"/>
</dbReference>
<evidence type="ECO:0000256" key="1">
    <source>
        <dbReference type="ARBA" id="ARBA00009156"/>
    </source>
</evidence>
<dbReference type="InterPro" id="IPR018483">
    <property type="entry name" value="Carb_kinase_FGGY_CS"/>
</dbReference>
<dbReference type="GeneID" id="75054071"/>
<keyword evidence="3 4" id="KW-0418">Kinase</keyword>
<dbReference type="PROSITE" id="PS00445">
    <property type="entry name" value="FGGY_KINASES_2"/>
    <property type="match status" value="1"/>
</dbReference>
<dbReference type="EMBL" id="CP039126">
    <property type="protein sequence ID" value="QMW80482.1"/>
    <property type="molecule type" value="Genomic_DNA"/>
</dbReference>